<dbReference type="SMART" id="SM00501">
    <property type="entry name" value="BRIGHT"/>
    <property type="match status" value="1"/>
</dbReference>
<evidence type="ECO:0000259" key="9">
    <source>
        <dbReference type="PROSITE" id="PS51011"/>
    </source>
</evidence>
<keyword evidence="1" id="KW-0805">Transcription regulation</keyword>
<evidence type="ECO:0000256" key="1">
    <source>
        <dbReference type="ARBA" id="ARBA00023015"/>
    </source>
</evidence>
<keyword evidence="11" id="KW-1185">Reference proteome</keyword>
<dbReference type="GO" id="GO:0005634">
    <property type="term" value="C:nucleus"/>
    <property type="evidence" value="ECO:0007669"/>
    <property type="project" value="TreeGrafter"/>
</dbReference>
<dbReference type="InterPro" id="IPR002068">
    <property type="entry name" value="A-crystallin/Hsp20_dom"/>
</dbReference>
<evidence type="ECO:0000256" key="6">
    <source>
        <dbReference type="RuleBase" id="RU003616"/>
    </source>
</evidence>
<evidence type="ECO:0000256" key="4">
    <source>
        <dbReference type="ARBA" id="ARBA00023242"/>
    </source>
</evidence>
<protein>
    <submittedName>
        <fullName evidence="10">AT-rich interactive domain-containing protein 3</fullName>
        <ecNumber evidence="10">1.14.11.-</ecNumber>
    </submittedName>
</protein>
<comment type="similarity">
    <text evidence="5 6">Belongs to the small heat shock protein (HSP20) family.</text>
</comment>
<dbReference type="SMART" id="SM01014">
    <property type="entry name" value="ARID"/>
    <property type="match status" value="1"/>
</dbReference>
<dbReference type="InterPro" id="IPR001606">
    <property type="entry name" value="ARID_dom"/>
</dbReference>
<evidence type="ECO:0000256" key="2">
    <source>
        <dbReference type="ARBA" id="ARBA00023125"/>
    </source>
</evidence>
<accession>A0A2I0B3R5</accession>
<dbReference type="PANTHER" id="PTHR15348">
    <property type="entry name" value="AT-RICH INTERACTIVE DOMAIN-CONTAINING PROTEIN ARID DOMAIN- CONTAINING PROTEIN DEAD RINGER PROTEIN B-CELL REGULATOR OF IGH TRANSCRIPTION BRIGHT"/>
    <property type="match status" value="1"/>
</dbReference>
<reference evidence="10 11" key="1">
    <citation type="journal article" date="2017" name="Nature">
        <title>The Apostasia genome and the evolution of orchids.</title>
        <authorList>
            <person name="Zhang G.Q."/>
            <person name="Liu K.W."/>
            <person name="Li Z."/>
            <person name="Lohaus R."/>
            <person name="Hsiao Y.Y."/>
            <person name="Niu S.C."/>
            <person name="Wang J.Y."/>
            <person name="Lin Y.C."/>
            <person name="Xu Q."/>
            <person name="Chen L.J."/>
            <person name="Yoshida K."/>
            <person name="Fujiwara S."/>
            <person name="Wang Z.W."/>
            <person name="Zhang Y.Q."/>
            <person name="Mitsuda N."/>
            <person name="Wang M."/>
            <person name="Liu G.H."/>
            <person name="Pecoraro L."/>
            <person name="Huang H.X."/>
            <person name="Xiao X.J."/>
            <person name="Lin M."/>
            <person name="Wu X.Y."/>
            <person name="Wu W.L."/>
            <person name="Chen Y.Y."/>
            <person name="Chang S.B."/>
            <person name="Sakamoto S."/>
            <person name="Ohme-Takagi M."/>
            <person name="Yagi M."/>
            <person name="Zeng S.J."/>
            <person name="Shen C.Y."/>
            <person name="Yeh C.M."/>
            <person name="Luo Y.B."/>
            <person name="Tsai W.C."/>
            <person name="Van de Peer Y."/>
            <person name="Liu Z.J."/>
        </authorList>
    </citation>
    <scope>NUCLEOTIDE SEQUENCE [LARGE SCALE GENOMIC DNA]</scope>
    <source>
        <strain evidence="11">cv. Shenzhen</strain>
        <tissue evidence="10">Stem</tissue>
    </source>
</reference>
<keyword evidence="3" id="KW-0804">Transcription</keyword>
<evidence type="ECO:0000256" key="5">
    <source>
        <dbReference type="PROSITE-ProRule" id="PRU00285"/>
    </source>
</evidence>
<dbReference type="FunFam" id="2.60.40.790:FF:000014">
    <property type="entry name" value="AT-rich interactive domain-containing protein 3"/>
    <property type="match status" value="1"/>
</dbReference>
<dbReference type="PROSITE" id="PS01031">
    <property type="entry name" value="SHSP"/>
    <property type="match status" value="1"/>
</dbReference>
<evidence type="ECO:0000313" key="11">
    <source>
        <dbReference type="Proteomes" id="UP000236161"/>
    </source>
</evidence>
<feature type="compositionally biased region" description="Basic and acidic residues" evidence="7">
    <location>
        <begin position="1"/>
        <end position="10"/>
    </location>
</feature>
<dbReference type="Proteomes" id="UP000236161">
    <property type="component" value="Unassembled WGS sequence"/>
</dbReference>
<dbReference type="Pfam" id="PF01388">
    <property type="entry name" value="ARID"/>
    <property type="match status" value="1"/>
</dbReference>
<dbReference type="GO" id="GO:0016491">
    <property type="term" value="F:oxidoreductase activity"/>
    <property type="evidence" value="ECO:0007669"/>
    <property type="project" value="UniProtKB-KW"/>
</dbReference>
<evidence type="ECO:0000259" key="8">
    <source>
        <dbReference type="PROSITE" id="PS01031"/>
    </source>
</evidence>
<dbReference type="SUPFAM" id="SSF49764">
    <property type="entry name" value="HSP20-like chaperones"/>
    <property type="match status" value="1"/>
</dbReference>
<evidence type="ECO:0000313" key="10">
    <source>
        <dbReference type="EMBL" id="PKA62429.1"/>
    </source>
</evidence>
<sequence length="482" mass="53603">MSDPLDKNEPVQEMPELSEGAQVDAEIGREVSPPLKTETVAEEGTQLLTEGNLGQPSTFLKNFAAQDTSKEMAVSNVPSEVEMDADIPSATENQLHNNSEQKSLFDDKNEIANDLVSDQLENVNRVLETDTKADEDSRCNETPLIVKNEGSPGDYHTQVEGSNQLFSFNPSYSEGDDSGTEEEQAAFMRELENFFKERNLEFKPPKFYGEGLNCLKLWRAVTRLGGYDQVTTCKLWRQVGESFKPPKTCTTVSWSFRCFYEKALLEYEKHKVRTGELQVPISTISEPISVENQAVGNQASGSSGRARRDAAARAMQGWHSQRLLGNGEVGDPIIKDKTPVSLVKRDKHLKSIGSLKRKKSSNLDRAAKVAHPRIVKPQMDSVVVDVGPPADWVKINVRRTKDCFEVYALVPGLLREEVHVQSDPAGRLIISGEPEQPDNPWGVTAFKKVITLPSRIDPHQTSAVVTLHGQLFVRAPFEQSEL</sequence>
<feature type="domain" description="SHSP" evidence="8">
    <location>
        <begin position="381"/>
        <end position="482"/>
    </location>
</feature>
<gene>
    <name evidence="10" type="primary">ARID3</name>
    <name evidence="10" type="ORF">AXF42_Ash009315</name>
</gene>
<dbReference type="OrthoDB" id="338531at2759"/>
<evidence type="ECO:0000256" key="3">
    <source>
        <dbReference type="ARBA" id="ARBA00023163"/>
    </source>
</evidence>
<keyword evidence="10" id="KW-0560">Oxidoreductase</keyword>
<dbReference type="EC" id="1.14.11.-" evidence="10"/>
<dbReference type="FunFam" id="1.10.150.60:FF:000009">
    <property type="entry name" value="AT-rich interactive domain-containing protein 3"/>
    <property type="match status" value="1"/>
</dbReference>
<dbReference type="InterPro" id="IPR045147">
    <property type="entry name" value="ARI3A/B/C"/>
</dbReference>
<dbReference type="Gene3D" id="2.60.40.790">
    <property type="match status" value="1"/>
</dbReference>
<name>A0A2I0B3R5_9ASPA</name>
<dbReference type="CDD" id="cd16100">
    <property type="entry name" value="ARID"/>
    <property type="match status" value="1"/>
</dbReference>
<feature type="region of interest" description="Disordered" evidence="7">
    <location>
        <begin position="1"/>
        <end position="33"/>
    </location>
</feature>
<dbReference type="GO" id="GO:0003677">
    <property type="term" value="F:DNA binding"/>
    <property type="evidence" value="ECO:0007669"/>
    <property type="project" value="UniProtKB-KW"/>
</dbReference>
<keyword evidence="4" id="KW-0539">Nucleus</keyword>
<organism evidence="10 11">
    <name type="scientific">Apostasia shenzhenica</name>
    <dbReference type="NCBI Taxonomy" id="1088818"/>
    <lineage>
        <taxon>Eukaryota</taxon>
        <taxon>Viridiplantae</taxon>
        <taxon>Streptophyta</taxon>
        <taxon>Embryophyta</taxon>
        <taxon>Tracheophyta</taxon>
        <taxon>Spermatophyta</taxon>
        <taxon>Magnoliopsida</taxon>
        <taxon>Liliopsida</taxon>
        <taxon>Asparagales</taxon>
        <taxon>Orchidaceae</taxon>
        <taxon>Apostasioideae</taxon>
        <taxon>Apostasia</taxon>
    </lineage>
</organism>
<dbReference type="CDD" id="cd06464">
    <property type="entry name" value="ACD_sHsps-like"/>
    <property type="match status" value="1"/>
</dbReference>
<dbReference type="Pfam" id="PF00011">
    <property type="entry name" value="HSP20"/>
    <property type="match status" value="1"/>
</dbReference>
<dbReference type="STRING" id="1088818.A0A2I0B3R5"/>
<dbReference type="InterPro" id="IPR008978">
    <property type="entry name" value="HSP20-like_chaperone"/>
</dbReference>
<dbReference type="PANTHER" id="PTHR15348:SF0">
    <property type="entry name" value="PROTEIN DEAD RINGER"/>
    <property type="match status" value="1"/>
</dbReference>
<evidence type="ECO:0000256" key="7">
    <source>
        <dbReference type="SAM" id="MobiDB-lite"/>
    </source>
</evidence>
<dbReference type="PROSITE" id="PS51011">
    <property type="entry name" value="ARID"/>
    <property type="match status" value="1"/>
</dbReference>
<dbReference type="GO" id="GO:0006357">
    <property type="term" value="P:regulation of transcription by RNA polymerase II"/>
    <property type="evidence" value="ECO:0007669"/>
    <property type="project" value="InterPro"/>
</dbReference>
<proteinExistence type="inferred from homology"/>
<dbReference type="EMBL" id="KZ451917">
    <property type="protein sequence ID" value="PKA62429.1"/>
    <property type="molecule type" value="Genomic_DNA"/>
</dbReference>
<dbReference type="InterPro" id="IPR036431">
    <property type="entry name" value="ARID_dom_sf"/>
</dbReference>
<dbReference type="Gene3D" id="1.10.150.60">
    <property type="entry name" value="ARID DNA-binding domain"/>
    <property type="match status" value="1"/>
</dbReference>
<dbReference type="SUPFAM" id="SSF46774">
    <property type="entry name" value="ARID-like"/>
    <property type="match status" value="1"/>
</dbReference>
<feature type="domain" description="ARID" evidence="9">
    <location>
        <begin position="181"/>
        <end position="272"/>
    </location>
</feature>
<keyword evidence="2" id="KW-0238">DNA-binding</keyword>
<dbReference type="AlphaFoldDB" id="A0A2I0B3R5"/>